<dbReference type="EMBL" id="JAADJF010000056">
    <property type="protein sequence ID" value="KAF4441539.1"/>
    <property type="molecule type" value="Genomic_DNA"/>
</dbReference>
<organism evidence="3 4">
    <name type="scientific">Fusarium acutatum</name>
    <dbReference type="NCBI Taxonomy" id="78861"/>
    <lineage>
        <taxon>Eukaryota</taxon>
        <taxon>Fungi</taxon>
        <taxon>Dikarya</taxon>
        <taxon>Ascomycota</taxon>
        <taxon>Pezizomycotina</taxon>
        <taxon>Sordariomycetes</taxon>
        <taxon>Hypocreomycetidae</taxon>
        <taxon>Hypocreales</taxon>
        <taxon>Nectriaceae</taxon>
        <taxon>Fusarium</taxon>
        <taxon>Fusarium fujikuroi species complex</taxon>
    </lineage>
</organism>
<dbReference type="Proteomes" id="UP000536711">
    <property type="component" value="Unassembled WGS sequence"/>
</dbReference>
<keyword evidence="4" id="KW-1185">Reference proteome</keyword>
<keyword evidence="1" id="KW-0175">Coiled coil</keyword>
<feature type="compositionally biased region" description="Basic and acidic residues" evidence="2">
    <location>
        <begin position="34"/>
        <end position="65"/>
    </location>
</feature>
<feature type="compositionally biased region" description="Polar residues" evidence="2">
    <location>
        <begin position="194"/>
        <end position="205"/>
    </location>
</feature>
<dbReference type="AlphaFoldDB" id="A0A8H4NKI7"/>
<evidence type="ECO:0000256" key="1">
    <source>
        <dbReference type="SAM" id="Coils"/>
    </source>
</evidence>
<feature type="region of interest" description="Disordered" evidence="2">
    <location>
        <begin position="1"/>
        <end position="65"/>
    </location>
</feature>
<gene>
    <name evidence="3" type="ORF">FACUT_2638</name>
</gene>
<proteinExistence type="predicted"/>
<evidence type="ECO:0000313" key="3">
    <source>
        <dbReference type="EMBL" id="KAF4441539.1"/>
    </source>
</evidence>
<evidence type="ECO:0000256" key="2">
    <source>
        <dbReference type="SAM" id="MobiDB-lite"/>
    </source>
</evidence>
<feature type="compositionally biased region" description="Basic and acidic residues" evidence="2">
    <location>
        <begin position="1"/>
        <end position="17"/>
    </location>
</feature>
<comment type="caution">
    <text evidence="3">The sequence shown here is derived from an EMBL/GenBank/DDBJ whole genome shotgun (WGS) entry which is preliminary data.</text>
</comment>
<feature type="region of interest" description="Disordered" evidence="2">
    <location>
        <begin position="178"/>
        <end position="216"/>
    </location>
</feature>
<evidence type="ECO:0000313" key="4">
    <source>
        <dbReference type="Proteomes" id="UP000536711"/>
    </source>
</evidence>
<accession>A0A8H4NKI7</accession>
<dbReference type="OrthoDB" id="5089449at2759"/>
<sequence>MSSYSHSREEDRNRSHDGSQYSSYGDDNVASRWRVRENNPGRIDETPSRSHANDRDPTWEQDCNRNDMLSAENSDLRRDVYGAHQSILRLLNEKRESNERIRELQDNNSGLEDEVAHMRTKLSFATDTIINEIQGRVDTATPAGPMLRALRNQIAEQTNTIEKLETQKRKAIADLNQLQLRSKKRKSSKDVKTQNRTPASQSALSDGNPGPNPPAREFVSCSVEKVMCERLIIDEHLTLDVILQLQRTLRKRTKEGKNLYSFIHRGSVDCYYCFHEVCEKGPDASVEQPLGDAGCQLGSARCKFLVKVVVSASHRKLRIHNPALVTSA</sequence>
<protein>
    <submittedName>
        <fullName evidence="3">Uncharacterized protein</fullName>
    </submittedName>
</protein>
<reference evidence="3 4" key="1">
    <citation type="submission" date="2020-01" db="EMBL/GenBank/DDBJ databases">
        <title>Identification and distribution of gene clusters putatively required for synthesis of sphingolipid metabolism inhibitors in phylogenetically diverse species of the filamentous fungus Fusarium.</title>
        <authorList>
            <person name="Kim H.-S."/>
            <person name="Busman M."/>
            <person name="Brown D.W."/>
            <person name="Divon H."/>
            <person name="Uhlig S."/>
            <person name="Proctor R.H."/>
        </authorList>
    </citation>
    <scope>NUCLEOTIDE SEQUENCE [LARGE SCALE GENOMIC DNA]</scope>
    <source>
        <strain evidence="3 4">NRRL 13308</strain>
    </source>
</reference>
<name>A0A8H4NKI7_9HYPO</name>
<feature type="coiled-coil region" evidence="1">
    <location>
        <begin position="87"/>
        <end position="121"/>
    </location>
</feature>